<dbReference type="NCBIfam" id="TIGR00800">
    <property type="entry name" value="ncs1"/>
    <property type="match status" value="1"/>
</dbReference>
<keyword evidence="9" id="KW-1185">Reference proteome</keyword>
<dbReference type="InterPro" id="IPR045225">
    <property type="entry name" value="Uracil/uridine/allantoin_perm"/>
</dbReference>
<keyword evidence="3 7" id="KW-0812">Transmembrane</keyword>
<dbReference type="HOGENOM" id="CLU_021555_2_0_1"/>
<name>G3JHG1_CORMM</name>
<evidence type="ECO:0000256" key="7">
    <source>
        <dbReference type="SAM" id="Phobius"/>
    </source>
</evidence>
<evidence type="ECO:0000256" key="6">
    <source>
        <dbReference type="SAM" id="MobiDB-lite"/>
    </source>
</evidence>
<feature type="transmembrane region" description="Helical" evidence="7">
    <location>
        <begin position="63"/>
        <end position="85"/>
    </location>
</feature>
<feature type="transmembrane region" description="Helical" evidence="7">
    <location>
        <begin position="385"/>
        <end position="403"/>
    </location>
</feature>
<dbReference type="OMA" id="YEAFAGP"/>
<evidence type="ECO:0000256" key="4">
    <source>
        <dbReference type="ARBA" id="ARBA00022989"/>
    </source>
</evidence>
<evidence type="ECO:0000256" key="3">
    <source>
        <dbReference type="ARBA" id="ARBA00022692"/>
    </source>
</evidence>
<feature type="transmembrane region" description="Helical" evidence="7">
    <location>
        <begin position="295"/>
        <end position="320"/>
    </location>
</feature>
<dbReference type="PANTHER" id="PTHR30618:SF2">
    <property type="entry name" value="ALLANTOIN PERMEASE-RELATED"/>
    <property type="match status" value="1"/>
</dbReference>
<sequence length="558" mass="61143">MVRIPVLLSRLSDKLALDGEPGLSGVQRMGPSGACNSLDLFGLASEDLQPVPKSQRQWTSWNFVGFWIADACNIATWMIASSMIVGGLSWWQAWLAVWVGYGVTAVFIVLTGRIGAVYHVSFPVMGRASFGIWGSLWPVLNRVVMACVWYGVNGYIGGHAVYIMIHAIWTSWDRDKIPNTFGSGTTTADFVSYFIFWFCSLPALWFPVYKIRHLFTLKAYIVPPAAIAYLIWVAVRAGGIGPVVARPGRLHGSALAWAFIKGVMSCVANFSTVIINDSDFTRFARKPRDALWSQLLGLPLAFAATSLVGILVSSASEVIYGEPVWDPLRLLERLVQGASAGERFGVFLIAFAFSLAQLGTNIAANSVSAGTDMTALVPRYINIRRGSYICAAVGLSICPWVLLKNSDTFLTYLSAYAIFFSAMAGIITTDYYIVRRGYLNVPELYSARKSGPYYYTFGVHWRAYVAYIAGILINIVGFAGQVGATVPIGAKYLFNLHFFGGFIVSSMVYWLLCTVSPIPETRTQWSEVLESDAESDLPTVTRSSSDDKGGISVWEKGA</sequence>
<comment type="similarity">
    <text evidence="2">Belongs to the purine-cytosine permease (2.A.39) family.</text>
</comment>
<dbReference type="InParanoid" id="G3JHG1"/>
<accession>G3JHG1</accession>
<gene>
    <name evidence="8" type="ORF">CCM_05875</name>
</gene>
<dbReference type="FunFam" id="1.10.4160.10:FF:000001">
    <property type="entry name" value="Uracil permease, putative"/>
    <property type="match status" value="1"/>
</dbReference>
<dbReference type="Pfam" id="PF02133">
    <property type="entry name" value="Transp_cyt_pur"/>
    <property type="match status" value="1"/>
</dbReference>
<dbReference type="FunCoup" id="G3JHG1">
    <property type="interactions" value="555"/>
</dbReference>
<evidence type="ECO:0000256" key="2">
    <source>
        <dbReference type="ARBA" id="ARBA00008974"/>
    </source>
</evidence>
<dbReference type="InterPro" id="IPR012681">
    <property type="entry name" value="NCS1"/>
</dbReference>
<dbReference type="STRING" id="983644.G3JHG1"/>
<dbReference type="GeneID" id="18167893"/>
<dbReference type="CDD" id="cd11482">
    <property type="entry name" value="SLC-NCS1sbd_NRT1-like"/>
    <property type="match status" value="1"/>
</dbReference>
<organism evidence="8 9">
    <name type="scientific">Cordyceps militaris (strain CM01)</name>
    <name type="common">Caterpillar fungus</name>
    <dbReference type="NCBI Taxonomy" id="983644"/>
    <lineage>
        <taxon>Eukaryota</taxon>
        <taxon>Fungi</taxon>
        <taxon>Dikarya</taxon>
        <taxon>Ascomycota</taxon>
        <taxon>Pezizomycotina</taxon>
        <taxon>Sordariomycetes</taxon>
        <taxon>Hypocreomycetidae</taxon>
        <taxon>Hypocreales</taxon>
        <taxon>Cordycipitaceae</taxon>
        <taxon>Cordyceps</taxon>
    </lineage>
</organism>
<keyword evidence="5 7" id="KW-0472">Membrane</keyword>
<dbReference type="PANTHER" id="PTHR30618">
    <property type="entry name" value="NCS1 FAMILY PURINE/PYRIMIDINE TRANSPORTER"/>
    <property type="match status" value="1"/>
</dbReference>
<reference evidence="8 9" key="1">
    <citation type="journal article" date="2011" name="Genome Biol.">
        <title>Genome sequence of the insect pathogenic fungus Cordyceps militaris, a valued traditional Chinese medicine.</title>
        <authorList>
            <person name="Zheng P."/>
            <person name="Xia Y."/>
            <person name="Xiao G."/>
            <person name="Xiong C."/>
            <person name="Hu X."/>
            <person name="Zhang S."/>
            <person name="Zheng H."/>
            <person name="Huang Y."/>
            <person name="Zhou Y."/>
            <person name="Wang S."/>
            <person name="Zhao G.P."/>
            <person name="Liu X."/>
            <person name="St Leger R.J."/>
            <person name="Wang C."/>
        </authorList>
    </citation>
    <scope>NUCLEOTIDE SEQUENCE [LARGE SCALE GENOMIC DNA]</scope>
    <source>
        <strain evidence="8 9">CM01</strain>
    </source>
</reference>
<dbReference type="RefSeq" id="XP_006671082.1">
    <property type="nucleotide sequence ID" value="XM_006671019.1"/>
</dbReference>
<dbReference type="KEGG" id="cmt:CCM_05875"/>
<proteinExistence type="inferred from homology"/>
<feature type="transmembrane region" description="Helical" evidence="7">
    <location>
        <begin position="255"/>
        <end position="275"/>
    </location>
</feature>
<feature type="region of interest" description="Disordered" evidence="6">
    <location>
        <begin position="532"/>
        <end position="558"/>
    </location>
</feature>
<feature type="transmembrane region" description="Helical" evidence="7">
    <location>
        <begin position="409"/>
        <end position="433"/>
    </location>
</feature>
<feature type="transmembrane region" description="Helical" evidence="7">
    <location>
        <begin position="215"/>
        <end position="235"/>
    </location>
</feature>
<dbReference type="OrthoDB" id="2018619at2759"/>
<dbReference type="Proteomes" id="UP000001610">
    <property type="component" value="Unassembled WGS sequence"/>
</dbReference>
<keyword evidence="4 7" id="KW-1133">Transmembrane helix</keyword>
<dbReference type="EMBL" id="JH126402">
    <property type="protein sequence ID" value="EGX91717.1"/>
    <property type="molecule type" value="Genomic_DNA"/>
</dbReference>
<protein>
    <submittedName>
        <fullName evidence="8">Uracil permease</fullName>
    </submittedName>
</protein>
<feature type="transmembrane region" description="Helical" evidence="7">
    <location>
        <begin position="454"/>
        <end position="480"/>
    </location>
</feature>
<evidence type="ECO:0000313" key="9">
    <source>
        <dbReference type="Proteomes" id="UP000001610"/>
    </source>
</evidence>
<dbReference type="eggNOG" id="KOG2466">
    <property type="taxonomic scope" value="Eukaryota"/>
</dbReference>
<dbReference type="GO" id="GO:0005886">
    <property type="term" value="C:plasma membrane"/>
    <property type="evidence" value="ECO:0007669"/>
    <property type="project" value="TreeGrafter"/>
</dbReference>
<feature type="transmembrane region" description="Helical" evidence="7">
    <location>
        <begin position="344"/>
        <end position="364"/>
    </location>
</feature>
<dbReference type="InterPro" id="IPR001248">
    <property type="entry name" value="Pur-cyt_permease"/>
</dbReference>
<dbReference type="GO" id="GO:0015205">
    <property type="term" value="F:nucleobase transmembrane transporter activity"/>
    <property type="evidence" value="ECO:0007669"/>
    <property type="project" value="TreeGrafter"/>
</dbReference>
<dbReference type="Gene3D" id="1.10.4160.10">
    <property type="entry name" value="Hydantoin permease"/>
    <property type="match status" value="1"/>
</dbReference>
<feature type="transmembrane region" description="Helical" evidence="7">
    <location>
        <begin position="190"/>
        <end position="208"/>
    </location>
</feature>
<evidence type="ECO:0000256" key="1">
    <source>
        <dbReference type="ARBA" id="ARBA00004141"/>
    </source>
</evidence>
<feature type="transmembrane region" description="Helical" evidence="7">
    <location>
        <begin position="91"/>
        <end position="110"/>
    </location>
</feature>
<evidence type="ECO:0000313" key="8">
    <source>
        <dbReference type="EMBL" id="EGX91717.1"/>
    </source>
</evidence>
<comment type="subcellular location">
    <subcellularLocation>
        <location evidence="1">Membrane</location>
        <topology evidence="1">Multi-pass membrane protein</topology>
    </subcellularLocation>
</comment>
<dbReference type="VEuPathDB" id="FungiDB:CCM_05875"/>
<dbReference type="AlphaFoldDB" id="G3JHG1"/>
<evidence type="ECO:0000256" key="5">
    <source>
        <dbReference type="ARBA" id="ARBA00023136"/>
    </source>
</evidence>
<feature type="transmembrane region" description="Helical" evidence="7">
    <location>
        <begin position="492"/>
        <end position="512"/>
    </location>
</feature>